<protein>
    <recommendedName>
        <fullName evidence="3">Enoyl reductase (ER) domain-containing protein</fullName>
    </recommendedName>
</protein>
<keyword evidence="5" id="KW-1185">Reference proteome</keyword>
<organism evidence="4 5">
    <name type="scientific">Scytalidium lignicola</name>
    <name type="common">Hyphomycete</name>
    <dbReference type="NCBI Taxonomy" id="5539"/>
    <lineage>
        <taxon>Eukaryota</taxon>
        <taxon>Fungi</taxon>
        <taxon>Dikarya</taxon>
        <taxon>Ascomycota</taxon>
        <taxon>Pezizomycotina</taxon>
        <taxon>Leotiomycetes</taxon>
        <taxon>Leotiomycetes incertae sedis</taxon>
        <taxon>Scytalidium</taxon>
    </lineage>
</organism>
<dbReference type="InterPro" id="IPR011032">
    <property type="entry name" value="GroES-like_sf"/>
</dbReference>
<keyword evidence="2" id="KW-0560">Oxidoreductase</keyword>
<dbReference type="STRING" id="5539.A0A3E2HCC9"/>
<gene>
    <name evidence="4" type="ORF">B7463_g5532</name>
</gene>
<evidence type="ECO:0000259" key="3">
    <source>
        <dbReference type="SMART" id="SM00829"/>
    </source>
</evidence>
<evidence type="ECO:0000313" key="4">
    <source>
        <dbReference type="EMBL" id="RFU30791.1"/>
    </source>
</evidence>
<feature type="non-terminal residue" evidence="4">
    <location>
        <position position="350"/>
    </location>
</feature>
<dbReference type="AlphaFoldDB" id="A0A3E2HCC9"/>
<dbReference type="Gene3D" id="3.40.50.720">
    <property type="entry name" value="NAD(P)-binding Rossmann-like Domain"/>
    <property type="match status" value="1"/>
</dbReference>
<dbReference type="GO" id="GO:0016651">
    <property type="term" value="F:oxidoreductase activity, acting on NAD(P)H"/>
    <property type="evidence" value="ECO:0007669"/>
    <property type="project" value="InterPro"/>
</dbReference>
<dbReference type="InterPro" id="IPR036291">
    <property type="entry name" value="NAD(P)-bd_dom_sf"/>
</dbReference>
<dbReference type="PANTHER" id="PTHR45348:SF2">
    <property type="entry name" value="ZINC-TYPE ALCOHOL DEHYDROGENASE-LIKE PROTEIN C2E1P3.01"/>
    <property type="match status" value="1"/>
</dbReference>
<dbReference type="SUPFAM" id="SSF50129">
    <property type="entry name" value="GroES-like"/>
    <property type="match status" value="1"/>
</dbReference>
<dbReference type="Pfam" id="PF08240">
    <property type="entry name" value="ADH_N"/>
    <property type="match status" value="1"/>
</dbReference>
<dbReference type="InterPro" id="IPR047122">
    <property type="entry name" value="Trans-enoyl_RdTase-like"/>
</dbReference>
<dbReference type="CDD" id="cd08249">
    <property type="entry name" value="enoyl_reductase_like"/>
    <property type="match status" value="1"/>
</dbReference>
<dbReference type="SUPFAM" id="SSF51735">
    <property type="entry name" value="NAD(P)-binding Rossmann-fold domains"/>
    <property type="match status" value="1"/>
</dbReference>
<comment type="similarity">
    <text evidence="1">Belongs to the zinc-containing alcohol dehydrogenase family.</text>
</comment>
<accession>A0A3E2HCC9</accession>
<dbReference type="InterPro" id="IPR013149">
    <property type="entry name" value="ADH-like_C"/>
</dbReference>
<reference evidence="4 5" key="1">
    <citation type="submission" date="2018-05" db="EMBL/GenBank/DDBJ databases">
        <title>Draft genome sequence of Scytalidium lignicola DSM 105466, a ubiquitous saprotrophic fungus.</title>
        <authorList>
            <person name="Buettner E."/>
            <person name="Gebauer A.M."/>
            <person name="Hofrichter M."/>
            <person name="Liers C."/>
            <person name="Kellner H."/>
        </authorList>
    </citation>
    <scope>NUCLEOTIDE SEQUENCE [LARGE SCALE GENOMIC DNA]</scope>
    <source>
        <strain evidence="4 5">DSM 105466</strain>
    </source>
</reference>
<dbReference type="OrthoDB" id="10257049at2759"/>
<dbReference type="SMART" id="SM00829">
    <property type="entry name" value="PKS_ER"/>
    <property type="match status" value="1"/>
</dbReference>
<dbReference type="EMBL" id="NCSJ02000091">
    <property type="protein sequence ID" value="RFU30791.1"/>
    <property type="molecule type" value="Genomic_DNA"/>
</dbReference>
<feature type="non-terminal residue" evidence="4">
    <location>
        <position position="1"/>
    </location>
</feature>
<dbReference type="InterPro" id="IPR013154">
    <property type="entry name" value="ADH-like_N"/>
</dbReference>
<dbReference type="PANTHER" id="PTHR45348">
    <property type="entry name" value="HYPOTHETICAL OXIDOREDUCTASE (EUROFUNG)"/>
    <property type="match status" value="1"/>
</dbReference>
<proteinExistence type="inferred from homology"/>
<dbReference type="InterPro" id="IPR020843">
    <property type="entry name" value="ER"/>
</dbReference>
<feature type="domain" description="Enoyl reductase (ER)" evidence="3">
    <location>
        <begin position="16"/>
        <end position="347"/>
    </location>
</feature>
<sequence>MSTVPKTDNVVAVLPAIAASLTIETRLIPKPGPGEVLIRNYSIAINPVDWKRQAWGFLIPSYPVILGSDVSGVVVEVGPSVTAFKPGDRVIGYADSFLSGKNENAAFQTYTVASAKTTAKLPDKLSFEQGSLFSMAPATASIALFDVFGLPLPTSKLTEDQESSILIWGGASAVATMAIQFSRLLGFTVYTTVSKANHEYLKSLGASEAFDYHLPTVVDDILSAAKQSNKPIRYVLDCVAEPQTIKYCLEVLQKSGVKGSKLATLLPPPENETAPEGVEVGGVSGERVWNERGDIAAWLFGQFLTDALEKGIIVPSPKIQIVEGGIGGLQTGMDILKKGVSATKLVVQLE</sequence>
<dbReference type="Gene3D" id="3.90.180.10">
    <property type="entry name" value="Medium-chain alcohol dehydrogenases, catalytic domain"/>
    <property type="match status" value="1"/>
</dbReference>
<dbReference type="OMA" id="DWKRQAW"/>
<dbReference type="Pfam" id="PF00107">
    <property type="entry name" value="ADH_zinc_N"/>
    <property type="match status" value="1"/>
</dbReference>
<evidence type="ECO:0000256" key="2">
    <source>
        <dbReference type="ARBA" id="ARBA00023002"/>
    </source>
</evidence>
<evidence type="ECO:0000313" key="5">
    <source>
        <dbReference type="Proteomes" id="UP000258309"/>
    </source>
</evidence>
<name>A0A3E2HCC9_SCYLI</name>
<evidence type="ECO:0000256" key="1">
    <source>
        <dbReference type="ARBA" id="ARBA00008072"/>
    </source>
</evidence>
<dbReference type="Proteomes" id="UP000258309">
    <property type="component" value="Unassembled WGS sequence"/>
</dbReference>
<comment type="caution">
    <text evidence="4">The sequence shown here is derived from an EMBL/GenBank/DDBJ whole genome shotgun (WGS) entry which is preliminary data.</text>
</comment>